<organism evidence="2 3">
    <name type="scientific">Methanomethylophilus alvi</name>
    <dbReference type="NCBI Taxonomy" id="1291540"/>
    <lineage>
        <taxon>Archaea</taxon>
        <taxon>Methanobacteriati</taxon>
        <taxon>Thermoplasmatota</taxon>
        <taxon>Thermoplasmata</taxon>
        <taxon>Methanomassiliicoccales</taxon>
        <taxon>Methanomethylophilaceae</taxon>
        <taxon>Methanomethylophilus</taxon>
    </lineage>
</organism>
<dbReference type="PANTHER" id="PTHR42983:SF1">
    <property type="entry name" value="IRON-MOLYBDENUM PROTEIN"/>
    <property type="match status" value="1"/>
</dbReference>
<evidence type="ECO:0000313" key="3">
    <source>
        <dbReference type="Proteomes" id="UP000273278"/>
    </source>
</evidence>
<dbReference type="SUPFAM" id="SSF53146">
    <property type="entry name" value="Nitrogenase accessory factor-like"/>
    <property type="match status" value="1"/>
</dbReference>
<dbReference type="Gene3D" id="3.30.420.130">
    <property type="entry name" value="Dinitrogenase iron-molybdenum cofactor biosynthesis domain"/>
    <property type="match status" value="1"/>
</dbReference>
<dbReference type="Proteomes" id="UP000273278">
    <property type="component" value="Chromosome"/>
</dbReference>
<evidence type="ECO:0000259" key="1">
    <source>
        <dbReference type="Pfam" id="PF02579"/>
    </source>
</evidence>
<gene>
    <name evidence="2" type="ORF">BKD89_04925</name>
</gene>
<evidence type="ECO:0000313" key="2">
    <source>
        <dbReference type="EMBL" id="AYQ55146.1"/>
    </source>
</evidence>
<dbReference type="RefSeq" id="WP_015504887.1">
    <property type="nucleotide sequence ID" value="NZ_CAYARO010000014.1"/>
</dbReference>
<accession>A0A3G3IH40</accession>
<dbReference type="Pfam" id="PF02579">
    <property type="entry name" value="Nitro_FeMo-Co"/>
    <property type="match status" value="1"/>
</dbReference>
<dbReference type="PANTHER" id="PTHR42983">
    <property type="entry name" value="DINITROGENASE IRON-MOLYBDENUM COFACTOR PROTEIN-RELATED"/>
    <property type="match status" value="1"/>
</dbReference>
<dbReference type="InterPro" id="IPR003731">
    <property type="entry name" value="Di-Nase_FeMo-co_biosynth"/>
</dbReference>
<reference evidence="2 3" key="1">
    <citation type="submission" date="2016-10" db="EMBL/GenBank/DDBJ databases">
        <title>Complete genome of the TMA-utilizing, human hosted archaeon Methanomethylophilus alvus Gen. nov, sp. nov., strain Mx-05, derived from a pure culture.</title>
        <authorList>
            <person name="Brugere J.-F."/>
            <person name="Ben Hania W."/>
            <person name="Chaudhary P.P."/>
            <person name="Gaci N."/>
            <person name="Borrel G."/>
            <person name="Cao Van Tuat L."/>
            <person name="Fardeau M.-L."/>
            <person name="Harris H.M.B."/>
            <person name="O'Toole P.W."/>
            <person name="Ollivier B."/>
        </authorList>
    </citation>
    <scope>NUCLEOTIDE SEQUENCE [LARGE SCALE GENOMIC DNA]</scope>
    <source>
        <strain evidence="2 3">Mx-05</strain>
    </source>
</reference>
<protein>
    <submittedName>
        <fullName evidence="2">Dinitrogenase iron-molybdenum cofactor biosynthesis protein</fullName>
    </submittedName>
</protein>
<feature type="domain" description="Dinitrogenase iron-molybdenum cofactor biosynthesis" evidence="1">
    <location>
        <begin position="9"/>
        <end position="96"/>
    </location>
</feature>
<dbReference type="OMA" id="AGCGCKS"/>
<name>A0A3G3IH40_9ARCH</name>
<proteinExistence type="predicted"/>
<dbReference type="AlphaFoldDB" id="A0A3G3IH40"/>
<dbReference type="EMBL" id="CP017686">
    <property type="protein sequence ID" value="AYQ55146.1"/>
    <property type="molecule type" value="Genomic_DNA"/>
</dbReference>
<dbReference type="CDD" id="cd00851">
    <property type="entry name" value="MTH1175"/>
    <property type="match status" value="1"/>
</dbReference>
<dbReference type="InterPro" id="IPR036105">
    <property type="entry name" value="DiNase_FeMo-co_biosyn_sf"/>
</dbReference>
<dbReference type="InterPro" id="IPR033913">
    <property type="entry name" value="MTH1175_dom"/>
</dbReference>
<sequence length="125" mass="13206">MKIAATYENGEIFQHFGHTEQFKIYEVKNGKIVGSEVVGNDGLGHGALAGYLKSMGVEKLVCGGIGGGARQMLGGMGIEVYPGVSGNADEQVERLVSGTLDFDPETTCHHHDHHEGSCTCGRGSQ</sequence>
<dbReference type="GeneID" id="41321785"/>